<dbReference type="STRING" id="294746.A5DJ93"/>
<dbReference type="GeneID" id="5126094"/>
<dbReference type="InterPro" id="IPR001680">
    <property type="entry name" value="WD40_rpt"/>
</dbReference>
<dbReference type="InterPro" id="IPR036322">
    <property type="entry name" value="WD40_repeat_dom_sf"/>
</dbReference>
<evidence type="ECO:0000256" key="2">
    <source>
        <dbReference type="ARBA" id="ARBA00022737"/>
    </source>
</evidence>
<evidence type="ECO:0000256" key="1">
    <source>
        <dbReference type="ARBA" id="ARBA00022574"/>
    </source>
</evidence>
<keyword evidence="1" id="KW-0853">WD repeat</keyword>
<dbReference type="InterPro" id="IPR015943">
    <property type="entry name" value="WD40/YVTN_repeat-like_dom_sf"/>
</dbReference>
<keyword evidence="4" id="KW-1185">Reference proteome</keyword>
<dbReference type="KEGG" id="pgu:PGUG_03344"/>
<proteinExistence type="predicted"/>
<dbReference type="SMART" id="SM00320">
    <property type="entry name" value="WD40"/>
    <property type="match status" value="2"/>
</dbReference>
<evidence type="ECO:0000313" key="4">
    <source>
        <dbReference type="Proteomes" id="UP000001997"/>
    </source>
</evidence>
<dbReference type="AlphaFoldDB" id="A5DJ93"/>
<evidence type="ECO:0000313" key="3">
    <source>
        <dbReference type="EMBL" id="EDK39246.2"/>
    </source>
</evidence>
<dbReference type="PANTHER" id="PTHR10971">
    <property type="entry name" value="MRNA EXPORT FACTOR AND BUB3"/>
    <property type="match status" value="1"/>
</dbReference>
<dbReference type="InParanoid" id="A5DJ93"/>
<gene>
    <name evidence="3" type="ORF">PGUG_03344</name>
</gene>
<evidence type="ECO:0008006" key="5">
    <source>
        <dbReference type="Google" id="ProtNLM"/>
    </source>
</evidence>
<keyword evidence="2" id="KW-0677">Repeat</keyword>
<sequence length="325" mass="35316">MPPNAFTKLSSPGDLGAVTALAFNVAAQNLLVASVNTGILLYDCNQYERQETQFHINNVISSMAVDGSGSVYVGTDTGAVGSLDLENSKLWEMADELGVCSSSPGLDAVAGMGVIDSKLFAAKYNGNFLQLDPRQAKAVQSVNLEHKVFAMDVSDTYVVLGMEAHKVHIYDSRKFDQPVQRRETGLKHQTSDIRCFPNGKGYALATIDGRVAVEYFDVSAGVQARKYAFKCHRTGGKNESEDTVYPVNALEFDQNHDSILYTAGSDGAVCTWDWHGRRRIKQHSGFSGAVTKMQICGPTLAVAVCDDSYRVGKRATRSSELYVMG</sequence>
<dbReference type="HOGENOM" id="CLU_038526_2_0_1"/>
<dbReference type="OrthoDB" id="10262475at2759"/>
<dbReference type="Gene3D" id="2.130.10.10">
    <property type="entry name" value="YVTN repeat-like/Quinoprotein amine dehydrogenase"/>
    <property type="match status" value="1"/>
</dbReference>
<dbReference type="RefSeq" id="XP_001483963.2">
    <property type="nucleotide sequence ID" value="XM_001483913.1"/>
</dbReference>
<dbReference type="SUPFAM" id="SSF50978">
    <property type="entry name" value="WD40 repeat-like"/>
    <property type="match status" value="1"/>
</dbReference>
<dbReference type="EMBL" id="CH408158">
    <property type="protein sequence ID" value="EDK39246.2"/>
    <property type="molecule type" value="Genomic_DNA"/>
</dbReference>
<organism evidence="3 4">
    <name type="scientific">Meyerozyma guilliermondii (strain ATCC 6260 / CBS 566 / DSM 6381 / JCM 1539 / NBRC 10279 / NRRL Y-324)</name>
    <name type="common">Yeast</name>
    <name type="synonym">Candida guilliermondii</name>
    <dbReference type="NCBI Taxonomy" id="294746"/>
    <lineage>
        <taxon>Eukaryota</taxon>
        <taxon>Fungi</taxon>
        <taxon>Dikarya</taxon>
        <taxon>Ascomycota</taxon>
        <taxon>Saccharomycotina</taxon>
        <taxon>Pichiomycetes</taxon>
        <taxon>Debaryomycetaceae</taxon>
        <taxon>Meyerozyma</taxon>
    </lineage>
</organism>
<reference evidence="3 4" key="1">
    <citation type="journal article" date="2009" name="Nature">
        <title>Evolution of pathogenicity and sexual reproduction in eight Candida genomes.</title>
        <authorList>
            <person name="Butler G."/>
            <person name="Rasmussen M.D."/>
            <person name="Lin M.F."/>
            <person name="Santos M.A."/>
            <person name="Sakthikumar S."/>
            <person name="Munro C.A."/>
            <person name="Rheinbay E."/>
            <person name="Grabherr M."/>
            <person name="Forche A."/>
            <person name="Reedy J.L."/>
            <person name="Agrafioti I."/>
            <person name="Arnaud M.B."/>
            <person name="Bates S."/>
            <person name="Brown A.J."/>
            <person name="Brunke S."/>
            <person name="Costanzo M.C."/>
            <person name="Fitzpatrick D.A."/>
            <person name="de Groot P.W."/>
            <person name="Harris D."/>
            <person name="Hoyer L.L."/>
            <person name="Hube B."/>
            <person name="Klis F.M."/>
            <person name="Kodira C."/>
            <person name="Lennard N."/>
            <person name="Logue M.E."/>
            <person name="Martin R."/>
            <person name="Neiman A.M."/>
            <person name="Nikolaou E."/>
            <person name="Quail M.A."/>
            <person name="Quinn J."/>
            <person name="Santos M.C."/>
            <person name="Schmitzberger F.F."/>
            <person name="Sherlock G."/>
            <person name="Shah P."/>
            <person name="Silverstein K.A."/>
            <person name="Skrzypek M.S."/>
            <person name="Soll D."/>
            <person name="Staggs R."/>
            <person name="Stansfield I."/>
            <person name="Stumpf M.P."/>
            <person name="Sudbery P.E."/>
            <person name="Srikantha T."/>
            <person name="Zeng Q."/>
            <person name="Berman J."/>
            <person name="Berriman M."/>
            <person name="Heitman J."/>
            <person name="Gow N.A."/>
            <person name="Lorenz M.C."/>
            <person name="Birren B.W."/>
            <person name="Kellis M."/>
            <person name="Cuomo C.A."/>
        </authorList>
    </citation>
    <scope>NUCLEOTIDE SEQUENCE [LARGE SCALE GENOMIC DNA]</scope>
    <source>
        <strain evidence="4">ATCC 6260 / CBS 566 / DSM 6381 / JCM 1539 / NBRC 10279 / NRRL Y-324</strain>
    </source>
</reference>
<dbReference type="Proteomes" id="UP000001997">
    <property type="component" value="Unassembled WGS sequence"/>
</dbReference>
<name>A5DJ93_PICGU</name>
<protein>
    <recommendedName>
        <fullName evidence="5">Anaphase-promoting complex subunit 4 WD40 domain-containing protein</fullName>
    </recommendedName>
</protein>
<dbReference type="FunCoup" id="A5DJ93">
    <property type="interactions" value="232"/>
</dbReference>
<dbReference type="eggNOG" id="KOG1036">
    <property type="taxonomic scope" value="Eukaryota"/>
</dbReference>
<accession>A5DJ93</accession>